<evidence type="ECO:0000256" key="1">
    <source>
        <dbReference type="SAM" id="MobiDB-lite"/>
    </source>
</evidence>
<comment type="caution">
    <text evidence="4">The sequence shown here is derived from an EMBL/GenBank/DDBJ whole genome shotgun (WGS) entry which is preliminary data.</text>
</comment>
<dbReference type="EMBL" id="JFKA01000004">
    <property type="protein sequence ID" value="OSQ38298.1"/>
    <property type="molecule type" value="Genomic_DNA"/>
</dbReference>
<feature type="domain" description="FAD-binding FR-type" evidence="3">
    <location>
        <begin position="345"/>
        <end position="452"/>
    </location>
</feature>
<dbReference type="SUPFAM" id="SSF52343">
    <property type="entry name" value="Ferredoxin reductase-like, C-terminal NADP-linked domain"/>
    <property type="match status" value="1"/>
</dbReference>
<dbReference type="Proteomes" id="UP000193391">
    <property type="component" value="Unassembled WGS sequence"/>
</dbReference>
<gene>
    <name evidence="4" type="ORF">TMES_10455</name>
</gene>
<dbReference type="PROSITE" id="PS51085">
    <property type="entry name" value="2FE2S_FER_2"/>
    <property type="match status" value="1"/>
</dbReference>
<dbReference type="GO" id="GO:0051537">
    <property type="term" value="F:2 iron, 2 sulfur cluster binding"/>
    <property type="evidence" value="ECO:0007669"/>
    <property type="project" value="InterPro"/>
</dbReference>
<organism evidence="4 5">
    <name type="scientific">Thalassospira mesophila</name>
    <dbReference type="NCBI Taxonomy" id="1293891"/>
    <lineage>
        <taxon>Bacteria</taxon>
        <taxon>Pseudomonadati</taxon>
        <taxon>Pseudomonadota</taxon>
        <taxon>Alphaproteobacteria</taxon>
        <taxon>Rhodospirillales</taxon>
        <taxon>Thalassospiraceae</taxon>
        <taxon>Thalassospira</taxon>
    </lineage>
</organism>
<dbReference type="PROSITE" id="PS00197">
    <property type="entry name" value="2FE2S_FER_1"/>
    <property type="match status" value="1"/>
</dbReference>
<sequence length="709" mass="78037">MSMSYSPPVSATWHEGELALHQHMGITKKMADIGHRAIRDHMIEQHRTFFAQLPLVVLGAVDDHDDVWATIRTGHPGFMRAKNDTTLQISLPLNSNDPAQNGIANGKPVGLLGIELETRRRNRMNGTITSFGDAGFNVSVQHSFGNCPQYIRLRDHYFVAENPGDENIRHTDHIDAFCQTLIKNADTFFVASYVERAVDARPATAQSTPNTRREVDVSHRGGNPGFVRIDNDGGLTIPDFAGNLFFNTLGNIVQTGQAGLLFADFETGTVVQMTGRAEILLNSPETTHFQGAERLWRFMPTKIIIRENALSLRWHPRDAGQSPNSLLTGSWDDAAQRARAAQMVNQWRPLEVVRLADESRTVRSFYLAPQKTTASNTAGLVPPHAGQFLPIRITMADGSTPVRTYTLSSAPTDTYYRISVARQNGVSRHLHDTMAIGDIVETRAPQGNFGLDALSNRPVVMMAGGIGITPMIAMMHHMLYEARRARRFQPCWLFYAARSKEDRAFDRELADLETASQGMFKIIRVLSDTDNALPKQDYDASGHIDMDLLQSRLPFDDYDFYLCGPSGFMQAMYDGLRGKNIADARIHAEAFGPASLTRMLDSSPQNAVSDDTPPATISDVPVEVTFAQSDKTAHWQPDKNQTVLDLAEAAGLRPQYGCRSGNCGSCAVRIVQGEVAYASQPSASCDADSALLCCAMPATGPDTKLVLDI</sequence>
<dbReference type="InterPro" id="IPR012675">
    <property type="entry name" value="Beta-grasp_dom_sf"/>
</dbReference>
<dbReference type="PROSITE" id="PS51384">
    <property type="entry name" value="FAD_FR"/>
    <property type="match status" value="1"/>
</dbReference>
<evidence type="ECO:0000313" key="4">
    <source>
        <dbReference type="EMBL" id="OSQ38298.1"/>
    </source>
</evidence>
<protein>
    <submittedName>
        <fullName evidence="4">FAD-binding oxidoreductase</fullName>
    </submittedName>
</protein>
<dbReference type="SUPFAM" id="SSF63380">
    <property type="entry name" value="Riboflavin synthase domain-like"/>
    <property type="match status" value="1"/>
</dbReference>
<evidence type="ECO:0000313" key="5">
    <source>
        <dbReference type="Proteomes" id="UP000193391"/>
    </source>
</evidence>
<dbReference type="SUPFAM" id="SSF54292">
    <property type="entry name" value="2Fe-2S ferredoxin-like"/>
    <property type="match status" value="1"/>
</dbReference>
<dbReference type="InterPro" id="IPR036010">
    <property type="entry name" value="2Fe-2S_ferredoxin-like_sf"/>
</dbReference>
<dbReference type="CDD" id="cd00207">
    <property type="entry name" value="fer2"/>
    <property type="match status" value="1"/>
</dbReference>
<keyword evidence="5" id="KW-1185">Reference proteome</keyword>
<dbReference type="Gene3D" id="2.30.110.10">
    <property type="entry name" value="Electron Transport, Fmn-binding Protein, Chain A"/>
    <property type="match status" value="1"/>
</dbReference>
<dbReference type="Gene3D" id="3.10.20.30">
    <property type="match status" value="1"/>
</dbReference>
<proteinExistence type="predicted"/>
<dbReference type="RefSeq" id="WP_085582245.1">
    <property type="nucleotide sequence ID" value="NZ_JFKA01000004.1"/>
</dbReference>
<evidence type="ECO:0000259" key="2">
    <source>
        <dbReference type="PROSITE" id="PS51085"/>
    </source>
</evidence>
<dbReference type="InterPro" id="IPR001433">
    <property type="entry name" value="OxRdtase_FAD/NAD-bd"/>
</dbReference>
<dbReference type="Gene3D" id="2.40.30.10">
    <property type="entry name" value="Translation factors"/>
    <property type="match status" value="1"/>
</dbReference>
<dbReference type="PRINTS" id="PR00410">
    <property type="entry name" value="PHEHYDRXLASE"/>
</dbReference>
<dbReference type="InterPro" id="IPR006058">
    <property type="entry name" value="2Fe2S_fd_BS"/>
</dbReference>
<dbReference type="InterPro" id="IPR017927">
    <property type="entry name" value="FAD-bd_FR_type"/>
</dbReference>
<dbReference type="Gene3D" id="3.40.50.80">
    <property type="entry name" value="Nucleotide-binding domain of ferredoxin-NADP reductase (FNR) module"/>
    <property type="match status" value="1"/>
</dbReference>
<dbReference type="Pfam" id="PF00175">
    <property type="entry name" value="NAD_binding_1"/>
    <property type="match status" value="1"/>
</dbReference>
<dbReference type="InterPro" id="IPR001041">
    <property type="entry name" value="2Fe-2S_ferredoxin-type"/>
</dbReference>
<dbReference type="PANTHER" id="PTHR42815:SF2">
    <property type="entry name" value="FAD-BINDING, PUTATIVE (AFU_ORTHOLOGUE AFUA_6G07600)-RELATED"/>
    <property type="match status" value="1"/>
</dbReference>
<dbReference type="InterPro" id="IPR017938">
    <property type="entry name" value="Riboflavin_synthase-like_b-brl"/>
</dbReference>
<dbReference type="SUPFAM" id="SSF50475">
    <property type="entry name" value="FMN-binding split barrel"/>
    <property type="match status" value="1"/>
</dbReference>
<accession>A0A1Y2KZK9</accession>
<name>A0A1Y2KZK9_9PROT</name>
<dbReference type="InterPro" id="IPR012349">
    <property type="entry name" value="Split_barrel_FMN-bd"/>
</dbReference>
<feature type="region of interest" description="Disordered" evidence="1">
    <location>
        <begin position="202"/>
        <end position="223"/>
    </location>
</feature>
<dbReference type="CDD" id="cd06184">
    <property type="entry name" value="flavohem_like_fad_nad_binding"/>
    <property type="match status" value="1"/>
</dbReference>
<dbReference type="STRING" id="1293891.TMES_10455"/>
<reference evidence="4 5" key="1">
    <citation type="submission" date="2014-03" db="EMBL/GenBank/DDBJ databases">
        <title>The draft genome sequence of Thalassospira mesophila JCM 18969.</title>
        <authorList>
            <person name="Lai Q."/>
            <person name="Shao Z."/>
        </authorList>
    </citation>
    <scope>NUCLEOTIDE SEQUENCE [LARGE SCALE GENOMIC DNA]</scope>
    <source>
        <strain evidence="4 5">JCM 18969</strain>
    </source>
</reference>
<dbReference type="GO" id="GO:0016491">
    <property type="term" value="F:oxidoreductase activity"/>
    <property type="evidence" value="ECO:0007669"/>
    <property type="project" value="InterPro"/>
</dbReference>
<feature type="domain" description="2Fe-2S ferredoxin-type" evidence="2">
    <location>
        <begin position="622"/>
        <end position="709"/>
    </location>
</feature>
<dbReference type="PANTHER" id="PTHR42815">
    <property type="entry name" value="FAD-BINDING, PUTATIVE (AFU_ORTHOLOGUE AFUA_6G07600)-RELATED"/>
    <property type="match status" value="1"/>
</dbReference>
<evidence type="ECO:0000259" key="3">
    <source>
        <dbReference type="PROSITE" id="PS51384"/>
    </source>
</evidence>
<dbReference type="AlphaFoldDB" id="A0A1Y2KZK9"/>
<dbReference type="Pfam" id="PF00111">
    <property type="entry name" value="Fer2"/>
    <property type="match status" value="1"/>
</dbReference>
<dbReference type="InterPro" id="IPR039261">
    <property type="entry name" value="FNR_nucleotide-bd"/>
</dbReference>